<dbReference type="SMART" id="SM00267">
    <property type="entry name" value="GGDEF"/>
    <property type="match status" value="1"/>
</dbReference>
<evidence type="ECO:0000313" key="4">
    <source>
        <dbReference type="Proteomes" id="UP001524499"/>
    </source>
</evidence>
<dbReference type="Gene3D" id="3.30.70.270">
    <property type="match status" value="1"/>
</dbReference>
<dbReference type="InterPro" id="IPR035919">
    <property type="entry name" value="EAL_sf"/>
</dbReference>
<dbReference type="InterPro" id="IPR043128">
    <property type="entry name" value="Rev_trsase/Diguanyl_cyclase"/>
</dbReference>
<dbReference type="NCBIfam" id="TIGR00254">
    <property type="entry name" value="GGDEF"/>
    <property type="match status" value="1"/>
</dbReference>
<dbReference type="RefSeq" id="WP_256600602.1">
    <property type="nucleotide sequence ID" value="NZ_JANIBJ010000003.1"/>
</dbReference>
<dbReference type="PROSITE" id="PS50883">
    <property type="entry name" value="EAL"/>
    <property type="match status" value="1"/>
</dbReference>
<dbReference type="PANTHER" id="PTHR44757:SF2">
    <property type="entry name" value="BIOFILM ARCHITECTURE MAINTENANCE PROTEIN MBAA"/>
    <property type="match status" value="1"/>
</dbReference>
<sequence>MSRDDVIPILYEMALTIGGEVSLSPLLSRTLQRLLYFTSFPAGFICLDLPAPSDSDGGFLPVRLDAAVGDYKLIQHIGNVLQLPKQLLLGPAVRLDGQAALLSALPVLHNVYQAFLRLPIGRLGAIILMAPRMPETTLPLTLMFEPIMAHLEKAIMLCRHHDEYMSQLIADRQQADTRAEFLALHDALTGLPNRGLLLDRIHQAMAMGSRNGQYGALMTLNVDHFKQLNDLYGYQACDQVLIETARRLERCIREGDTVARFGGDEFMLLLWPLPATQKDAAIQAEQIAQQARQALALPYRLNGRELSVSCSIGISLFRAHLDTLETLLRNAETSVYQAKAAGRNTIRFFDPEIQTVIMARLALEADLERAMALNEFRLYFQLQANDQACVTGAEVLIRWLHPKRGLVSPAVFIPLAEETGAIVAIGDWVLEMACRQLQVWQDQPKFCHLRLAVNVSAVQFHRPDFTDKVSGLMARYSGVAGLLKLELTESVMLDSAEQVIRKIQLLKNLGIRFSMDDFGTGYSSLAYLKRLPLDQLKIDQSFVRDIASDPSAAVIIQTIIGMAQNLGLEVIAEGLETQEQLVLLKQYGCHHYQGYLLGKPLPIDQFEALLEQGDLSLALKQAPI</sequence>
<dbReference type="InterPro" id="IPR052155">
    <property type="entry name" value="Biofilm_reg_signaling"/>
</dbReference>
<dbReference type="SMART" id="SM00052">
    <property type="entry name" value="EAL"/>
    <property type="match status" value="1"/>
</dbReference>
<dbReference type="PANTHER" id="PTHR44757">
    <property type="entry name" value="DIGUANYLATE CYCLASE DGCP"/>
    <property type="match status" value="1"/>
</dbReference>
<comment type="caution">
    <text evidence="3">The sequence shown here is derived from an EMBL/GenBank/DDBJ whole genome shotgun (WGS) entry which is preliminary data.</text>
</comment>
<proteinExistence type="predicted"/>
<evidence type="ECO:0000259" key="1">
    <source>
        <dbReference type="PROSITE" id="PS50883"/>
    </source>
</evidence>
<dbReference type="SUPFAM" id="SSF55073">
    <property type="entry name" value="Nucleotide cyclase"/>
    <property type="match status" value="1"/>
</dbReference>
<dbReference type="Gene3D" id="3.20.20.450">
    <property type="entry name" value="EAL domain"/>
    <property type="match status" value="1"/>
</dbReference>
<keyword evidence="4" id="KW-1185">Reference proteome</keyword>
<feature type="domain" description="GGDEF" evidence="2">
    <location>
        <begin position="213"/>
        <end position="351"/>
    </location>
</feature>
<protein>
    <submittedName>
        <fullName evidence="3">EAL domain-containing protein</fullName>
    </submittedName>
</protein>
<reference evidence="3 4" key="1">
    <citation type="submission" date="2022-07" db="EMBL/GenBank/DDBJ databases">
        <title>Methylomonas rivi sp. nov., Methylomonas rosea sp. nov., Methylomonas aureus sp. nov. and Methylomonas subterranea sp. nov., four novel methanotrophs isolated from a freshwater creek and the deep terrestrial subsurface.</title>
        <authorList>
            <person name="Abin C."/>
            <person name="Sankaranarayanan K."/>
            <person name="Garner C."/>
            <person name="Sindelar R."/>
            <person name="Kotary K."/>
            <person name="Garner R."/>
            <person name="Barclay S."/>
            <person name="Lawson P."/>
            <person name="Krumholz L."/>
        </authorList>
    </citation>
    <scope>NUCLEOTIDE SEQUENCE [LARGE SCALE GENOMIC DNA]</scope>
    <source>
        <strain evidence="3 4">SURF-2</strain>
    </source>
</reference>
<gene>
    <name evidence="3" type="ORF">NP590_02485</name>
</gene>
<feature type="domain" description="EAL" evidence="1">
    <location>
        <begin position="360"/>
        <end position="614"/>
    </location>
</feature>
<dbReference type="SUPFAM" id="SSF141868">
    <property type="entry name" value="EAL domain-like"/>
    <property type="match status" value="1"/>
</dbReference>
<dbReference type="Proteomes" id="UP001524499">
    <property type="component" value="Unassembled WGS sequence"/>
</dbReference>
<dbReference type="PROSITE" id="PS50887">
    <property type="entry name" value="GGDEF"/>
    <property type="match status" value="1"/>
</dbReference>
<evidence type="ECO:0000313" key="3">
    <source>
        <dbReference type="EMBL" id="MCQ8102961.1"/>
    </source>
</evidence>
<dbReference type="EMBL" id="JANIBJ010000003">
    <property type="protein sequence ID" value="MCQ8102961.1"/>
    <property type="molecule type" value="Genomic_DNA"/>
</dbReference>
<dbReference type="CDD" id="cd01949">
    <property type="entry name" value="GGDEF"/>
    <property type="match status" value="1"/>
</dbReference>
<name>A0ABT1TCI5_9GAMM</name>
<dbReference type="CDD" id="cd01948">
    <property type="entry name" value="EAL"/>
    <property type="match status" value="1"/>
</dbReference>
<organism evidence="3 4">
    <name type="scientific">Methylomonas subterranea</name>
    <dbReference type="NCBI Taxonomy" id="2952225"/>
    <lineage>
        <taxon>Bacteria</taxon>
        <taxon>Pseudomonadati</taxon>
        <taxon>Pseudomonadota</taxon>
        <taxon>Gammaproteobacteria</taxon>
        <taxon>Methylococcales</taxon>
        <taxon>Methylococcaceae</taxon>
        <taxon>Methylomonas</taxon>
    </lineage>
</organism>
<dbReference type="InterPro" id="IPR029787">
    <property type="entry name" value="Nucleotide_cyclase"/>
</dbReference>
<dbReference type="Pfam" id="PF00990">
    <property type="entry name" value="GGDEF"/>
    <property type="match status" value="1"/>
</dbReference>
<dbReference type="InterPro" id="IPR000160">
    <property type="entry name" value="GGDEF_dom"/>
</dbReference>
<accession>A0ABT1TCI5</accession>
<dbReference type="InterPro" id="IPR001633">
    <property type="entry name" value="EAL_dom"/>
</dbReference>
<dbReference type="Pfam" id="PF00563">
    <property type="entry name" value="EAL"/>
    <property type="match status" value="1"/>
</dbReference>
<evidence type="ECO:0000259" key="2">
    <source>
        <dbReference type="PROSITE" id="PS50887"/>
    </source>
</evidence>